<keyword evidence="3" id="KW-1185">Reference proteome</keyword>
<protein>
    <submittedName>
        <fullName evidence="2">Uncharacterized protein</fullName>
    </submittedName>
</protein>
<feature type="compositionally biased region" description="Polar residues" evidence="1">
    <location>
        <begin position="145"/>
        <end position="157"/>
    </location>
</feature>
<evidence type="ECO:0000313" key="2">
    <source>
        <dbReference type="EMBL" id="KAG0648907.1"/>
    </source>
</evidence>
<feature type="compositionally biased region" description="Polar residues" evidence="1">
    <location>
        <begin position="259"/>
        <end position="272"/>
    </location>
</feature>
<dbReference type="EMBL" id="VNKQ01000009">
    <property type="protein sequence ID" value="KAG0648907.1"/>
    <property type="molecule type" value="Genomic_DNA"/>
</dbReference>
<evidence type="ECO:0000313" key="3">
    <source>
        <dbReference type="Proteomes" id="UP000785200"/>
    </source>
</evidence>
<evidence type="ECO:0000256" key="1">
    <source>
        <dbReference type="SAM" id="MobiDB-lite"/>
    </source>
</evidence>
<accession>A0A9P6VJN7</accession>
<feature type="region of interest" description="Disordered" evidence="1">
    <location>
        <begin position="117"/>
        <end position="215"/>
    </location>
</feature>
<dbReference type="Proteomes" id="UP000785200">
    <property type="component" value="Unassembled WGS sequence"/>
</dbReference>
<proteinExistence type="predicted"/>
<feature type="compositionally biased region" description="Polar residues" evidence="1">
    <location>
        <begin position="173"/>
        <end position="182"/>
    </location>
</feature>
<comment type="caution">
    <text evidence="2">The sequence shown here is derived from an EMBL/GenBank/DDBJ whole genome shotgun (WGS) entry which is preliminary data.</text>
</comment>
<name>A0A9P6VJN7_9HELO</name>
<sequence>MSHRPKQPLDVLQSMINGILIEVGRALRATDKEGGTVTNPNTRLRSFFPGAIDNFHQALDDLESDIVRAKAVFLRDLEDLQTRRHALETPPAEPILNATADDPISAEDMQQTIMMENNEPTSEPTIKEEEVVPQDTAPEEAENTEAITTDPLKNTSPEDSDSPKGLQGPSPPSSANDTNKINSVGLGIDSPATEDPALAQPGIPDSSIDELFDMTDSGNNDGLALNFDTTDFLESSNTQGQNDFDLSTFGNTEDFNLDVQASNDAGDTNSSNKQDDLFGLGNSGEGGDLMDLDLDLGAVGGDSSTFDDLFNFGADGGEMEHGEIDSAFFGID</sequence>
<feature type="region of interest" description="Disordered" evidence="1">
    <location>
        <begin position="259"/>
        <end position="282"/>
    </location>
</feature>
<dbReference type="OrthoDB" id="5409998at2759"/>
<organism evidence="2 3">
    <name type="scientific">Hyphodiscus hymeniophilus</name>
    <dbReference type="NCBI Taxonomy" id="353542"/>
    <lineage>
        <taxon>Eukaryota</taxon>
        <taxon>Fungi</taxon>
        <taxon>Dikarya</taxon>
        <taxon>Ascomycota</taxon>
        <taxon>Pezizomycotina</taxon>
        <taxon>Leotiomycetes</taxon>
        <taxon>Helotiales</taxon>
        <taxon>Hyphodiscaceae</taxon>
        <taxon>Hyphodiscus</taxon>
    </lineage>
</organism>
<reference evidence="2" key="1">
    <citation type="submission" date="2019-07" db="EMBL/GenBank/DDBJ databases">
        <title>Hyphodiscus hymeniophilus genome sequencing and assembly.</title>
        <authorList>
            <person name="Kramer G."/>
            <person name="Nodwell J."/>
        </authorList>
    </citation>
    <scope>NUCLEOTIDE SEQUENCE</scope>
    <source>
        <strain evidence="2">ATCC 34498</strain>
    </source>
</reference>
<gene>
    <name evidence="2" type="ORF">D0Z07_4615</name>
</gene>
<dbReference type="AlphaFoldDB" id="A0A9P6VJN7"/>